<dbReference type="SUPFAM" id="SSF50129">
    <property type="entry name" value="GroES-like"/>
    <property type="match status" value="1"/>
</dbReference>
<organism evidence="7 8">
    <name type="scientific">Scytalidium lignicola</name>
    <name type="common">Hyphomycete</name>
    <dbReference type="NCBI Taxonomy" id="5539"/>
    <lineage>
        <taxon>Eukaryota</taxon>
        <taxon>Fungi</taxon>
        <taxon>Dikarya</taxon>
        <taxon>Ascomycota</taxon>
        <taxon>Pezizomycotina</taxon>
        <taxon>Leotiomycetes</taxon>
        <taxon>Leotiomycetes incertae sedis</taxon>
        <taxon>Scytalidium</taxon>
    </lineage>
</organism>
<evidence type="ECO:0000313" key="8">
    <source>
        <dbReference type="Proteomes" id="UP000258309"/>
    </source>
</evidence>
<evidence type="ECO:0000256" key="4">
    <source>
        <dbReference type="ARBA" id="ARBA00022833"/>
    </source>
</evidence>
<evidence type="ECO:0000313" key="7">
    <source>
        <dbReference type="EMBL" id="RFU24683.1"/>
    </source>
</evidence>
<comment type="similarity">
    <text evidence="2">Belongs to the zinc-containing alcohol dehydrogenase family.</text>
</comment>
<evidence type="ECO:0000256" key="2">
    <source>
        <dbReference type="ARBA" id="ARBA00008072"/>
    </source>
</evidence>
<dbReference type="PANTHER" id="PTHR43350">
    <property type="entry name" value="NAD-DEPENDENT ALCOHOL DEHYDROGENASE"/>
    <property type="match status" value="1"/>
</dbReference>
<accession>A0A3E2GV90</accession>
<evidence type="ECO:0000256" key="5">
    <source>
        <dbReference type="ARBA" id="ARBA00023002"/>
    </source>
</evidence>
<dbReference type="SUPFAM" id="SSF51735">
    <property type="entry name" value="NAD(P)-binding Rossmann-fold domains"/>
    <property type="match status" value="1"/>
</dbReference>
<comment type="caution">
    <text evidence="7">The sequence shown here is derived from an EMBL/GenBank/DDBJ whole genome shotgun (WGS) entry which is preliminary data.</text>
</comment>
<dbReference type="InterPro" id="IPR013149">
    <property type="entry name" value="ADH-like_C"/>
</dbReference>
<dbReference type="SMART" id="SM00829">
    <property type="entry name" value="PKS_ER"/>
    <property type="match status" value="1"/>
</dbReference>
<proteinExistence type="inferred from homology"/>
<dbReference type="GO" id="GO:0016491">
    <property type="term" value="F:oxidoreductase activity"/>
    <property type="evidence" value="ECO:0007669"/>
    <property type="project" value="UniProtKB-KW"/>
</dbReference>
<dbReference type="Proteomes" id="UP000258309">
    <property type="component" value="Unassembled WGS sequence"/>
</dbReference>
<dbReference type="STRING" id="5539.A0A3E2GV90"/>
<dbReference type="InterPro" id="IPR013154">
    <property type="entry name" value="ADH-like_N"/>
</dbReference>
<dbReference type="PANTHER" id="PTHR43350:SF2">
    <property type="entry name" value="GROES-LIKE ZINC-BINDING ALCOHOL DEHYDROGENASE FAMILY PROTEIN"/>
    <property type="match status" value="1"/>
</dbReference>
<feature type="non-terminal residue" evidence="7">
    <location>
        <position position="395"/>
    </location>
</feature>
<dbReference type="Pfam" id="PF00107">
    <property type="entry name" value="ADH_zinc_N"/>
    <property type="match status" value="1"/>
</dbReference>
<evidence type="ECO:0000259" key="6">
    <source>
        <dbReference type="SMART" id="SM00829"/>
    </source>
</evidence>
<keyword evidence="3" id="KW-0479">Metal-binding</keyword>
<evidence type="ECO:0000256" key="1">
    <source>
        <dbReference type="ARBA" id="ARBA00001947"/>
    </source>
</evidence>
<dbReference type="InterPro" id="IPR036291">
    <property type="entry name" value="NAD(P)-bd_dom_sf"/>
</dbReference>
<protein>
    <recommendedName>
        <fullName evidence="6">Enoyl reductase (ER) domain-containing protein</fullName>
    </recommendedName>
</protein>
<sequence>MIAGTALIIAELNAPFQVATVELDVLRLNEVLVQMKASSICATDVKAQQGKFPVPLPAVVGHEVEGAGVVLETGSDVTHVSPGDHVVLSYNYCGRCRHCEGGHMYHCAQISSLNFGGSRPDGTKPITWNGTSVSSCFFGQSSFSNPAVVAAASCVKIDKSLDFVVACSLGCGIQTGAGAIINLVKPVERRTQNLLIFGMGSVGCAAVMAANVMKLENLGVLSRIIVVDVNDERLKVAKELGATHILNSATSNVEKILLELTDNEGVDVAVDCTGVLSVINQMIESIAPGSIAVTVGGTSHGQKASVNIHNFISKCGTYTACHQGNANSREVGLEYFNYDTTMLIDRKFIPYLSDLYQKGMFPLDKLQKKYKPEDINQAIADMASGKVFKPVLMWE</sequence>
<dbReference type="InterPro" id="IPR011032">
    <property type="entry name" value="GroES-like_sf"/>
</dbReference>
<dbReference type="Gene3D" id="3.40.50.720">
    <property type="entry name" value="NAD(P)-binding Rossmann-like Domain"/>
    <property type="match status" value="1"/>
</dbReference>
<gene>
    <name evidence="7" type="ORF">B7463_g11652</name>
</gene>
<dbReference type="OMA" id="AHECLDK"/>
<feature type="domain" description="Enoyl reductase (ER)" evidence="6">
    <location>
        <begin position="11"/>
        <end position="392"/>
    </location>
</feature>
<feature type="non-terminal residue" evidence="7">
    <location>
        <position position="1"/>
    </location>
</feature>
<evidence type="ECO:0000256" key="3">
    <source>
        <dbReference type="ARBA" id="ARBA00022723"/>
    </source>
</evidence>
<reference evidence="7 8" key="1">
    <citation type="submission" date="2018-05" db="EMBL/GenBank/DDBJ databases">
        <title>Draft genome sequence of Scytalidium lignicola DSM 105466, a ubiquitous saprotrophic fungus.</title>
        <authorList>
            <person name="Buettner E."/>
            <person name="Gebauer A.M."/>
            <person name="Hofrichter M."/>
            <person name="Liers C."/>
            <person name="Kellner H."/>
        </authorList>
    </citation>
    <scope>NUCLEOTIDE SEQUENCE [LARGE SCALE GENOMIC DNA]</scope>
    <source>
        <strain evidence="7 8">DSM 105466</strain>
    </source>
</reference>
<name>A0A3E2GV90_SCYLI</name>
<dbReference type="GO" id="GO:0046872">
    <property type="term" value="F:metal ion binding"/>
    <property type="evidence" value="ECO:0007669"/>
    <property type="project" value="UniProtKB-KW"/>
</dbReference>
<dbReference type="Pfam" id="PF08240">
    <property type="entry name" value="ADH_N"/>
    <property type="match status" value="1"/>
</dbReference>
<dbReference type="InterPro" id="IPR020843">
    <property type="entry name" value="ER"/>
</dbReference>
<keyword evidence="4" id="KW-0862">Zinc</keyword>
<keyword evidence="8" id="KW-1185">Reference proteome</keyword>
<dbReference type="Gene3D" id="3.90.180.10">
    <property type="entry name" value="Medium-chain alcohol dehydrogenases, catalytic domain"/>
    <property type="match status" value="1"/>
</dbReference>
<dbReference type="CDD" id="cd08278">
    <property type="entry name" value="benzyl_alcohol_DH"/>
    <property type="match status" value="1"/>
</dbReference>
<keyword evidence="5" id="KW-0560">Oxidoreductase</keyword>
<dbReference type="AlphaFoldDB" id="A0A3E2GV90"/>
<comment type="cofactor">
    <cofactor evidence="1">
        <name>Zn(2+)</name>
        <dbReference type="ChEBI" id="CHEBI:29105"/>
    </cofactor>
</comment>
<dbReference type="OrthoDB" id="1560166at2759"/>
<dbReference type="EMBL" id="NCSJ02000414">
    <property type="protein sequence ID" value="RFU24683.1"/>
    <property type="molecule type" value="Genomic_DNA"/>
</dbReference>